<dbReference type="InterPro" id="IPR008271">
    <property type="entry name" value="Ser/Thr_kinase_AS"/>
</dbReference>
<organism evidence="14 15">
    <name type="scientific">Klebsormidium nitens</name>
    <name type="common">Green alga</name>
    <name type="synonym">Ulothrix nitens</name>
    <dbReference type="NCBI Taxonomy" id="105231"/>
    <lineage>
        <taxon>Eukaryota</taxon>
        <taxon>Viridiplantae</taxon>
        <taxon>Streptophyta</taxon>
        <taxon>Klebsormidiophyceae</taxon>
        <taxon>Klebsormidiales</taxon>
        <taxon>Klebsormidiaceae</taxon>
        <taxon>Klebsormidium</taxon>
    </lineage>
</organism>
<feature type="region of interest" description="Disordered" evidence="10">
    <location>
        <begin position="704"/>
        <end position="733"/>
    </location>
</feature>
<protein>
    <recommendedName>
        <fullName evidence="1">non-specific serine/threonine protein kinase</fullName>
        <ecNumber evidence="1">2.7.11.1</ecNumber>
    </recommendedName>
</protein>
<evidence type="ECO:0000256" key="4">
    <source>
        <dbReference type="ARBA" id="ARBA00022741"/>
    </source>
</evidence>
<dbReference type="GO" id="GO:0045088">
    <property type="term" value="P:regulation of innate immune response"/>
    <property type="evidence" value="ECO:0000318"/>
    <property type="project" value="GO_Central"/>
</dbReference>
<proteinExistence type="predicted"/>
<name>A0A1Y1HN74_KLENI</name>
<dbReference type="PANTHER" id="PTHR48006">
    <property type="entry name" value="LEUCINE-RICH REPEAT-CONTAINING PROTEIN DDB_G0281931-RELATED"/>
    <property type="match status" value="1"/>
</dbReference>
<dbReference type="InterPro" id="IPR011009">
    <property type="entry name" value="Kinase-like_dom_sf"/>
</dbReference>
<keyword evidence="11" id="KW-1133">Transmembrane helix</keyword>
<evidence type="ECO:0000256" key="11">
    <source>
        <dbReference type="SAM" id="Phobius"/>
    </source>
</evidence>
<evidence type="ECO:0000256" key="2">
    <source>
        <dbReference type="ARBA" id="ARBA00022527"/>
    </source>
</evidence>
<comment type="catalytic activity">
    <reaction evidence="7">
        <text>L-threonyl-[protein] + ATP = O-phospho-L-threonyl-[protein] + ADP + H(+)</text>
        <dbReference type="Rhea" id="RHEA:46608"/>
        <dbReference type="Rhea" id="RHEA-COMP:11060"/>
        <dbReference type="Rhea" id="RHEA-COMP:11605"/>
        <dbReference type="ChEBI" id="CHEBI:15378"/>
        <dbReference type="ChEBI" id="CHEBI:30013"/>
        <dbReference type="ChEBI" id="CHEBI:30616"/>
        <dbReference type="ChEBI" id="CHEBI:61977"/>
        <dbReference type="ChEBI" id="CHEBI:456216"/>
        <dbReference type="EC" id="2.7.11.1"/>
    </reaction>
</comment>
<dbReference type="InterPro" id="IPR051824">
    <property type="entry name" value="LRR_Rcpt-Like_S/T_Kinase"/>
</dbReference>
<evidence type="ECO:0000256" key="3">
    <source>
        <dbReference type="ARBA" id="ARBA00022679"/>
    </source>
</evidence>
<keyword evidence="6 9" id="KW-0067">ATP-binding</keyword>
<dbReference type="InterPro" id="IPR000719">
    <property type="entry name" value="Prot_kinase_dom"/>
</dbReference>
<feature type="compositionally biased region" description="Pro residues" evidence="10">
    <location>
        <begin position="936"/>
        <end position="946"/>
    </location>
</feature>
<feature type="transmembrane region" description="Helical" evidence="11">
    <location>
        <begin position="902"/>
        <end position="927"/>
    </location>
</feature>
<dbReference type="PROSITE" id="PS01186">
    <property type="entry name" value="EGF_2"/>
    <property type="match status" value="1"/>
</dbReference>
<dbReference type="EC" id="2.7.11.1" evidence="1"/>
<evidence type="ECO:0000313" key="15">
    <source>
        <dbReference type="Proteomes" id="UP000054558"/>
    </source>
</evidence>
<feature type="compositionally biased region" description="Pro residues" evidence="10">
    <location>
        <begin position="566"/>
        <end position="630"/>
    </location>
</feature>
<evidence type="ECO:0000256" key="10">
    <source>
        <dbReference type="SAM" id="MobiDB-lite"/>
    </source>
</evidence>
<keyword evidence="11" id="KW-0812">Transmembrane</keyword>
<dbReference type="InterPro" id="IPR017441">
    <property type="entry name" value="Protein_kinase_ATP_BS"/>
</dbReference>
<sequence length="1179" mass="117740">MHLSASFLLCALFAAGLVAGQVERVCQGVSDESSLQTALAAATSGSVVTICSNVNLTATLVVKAPLTVQGNCSAPGCKISAALPRTVNQMFSVAPSTGPVFFRNLQLDSGVALSSQTGTLLTGGAVLLSTNSVTTFVNVLFTNNAADEGGAVFSNGANATFVGCTFTGNTATASGGAFQAAGGSASILSSSFFANSAPLGGAVYLQQTAAPAVVRGSLFVGNRATVQQGGAIFVGVRTVNASIGGNTFAGNTATVSGGAVHDDGASQSGAVVSTAFTVLSGNAFSQNTAPQGGAVSNSVAQTSFCSPELFVNNSATTGTSLFAAGSTNSEATRFCPVAPTDLAFISDVGGVFATDCAYCNCGPNNPCDANAVCTPGSRTANLTCACRNGFSGNGYVCLGASNSSLLLGNTGASTSLAALASLTAVSSPAAGAPAPGPATILVAPGPAPSPVSRNSTLTNTTAGNVTSLANGTALNGTVPLNGTGTLNGTAINGTVPLPLNVTVPAPAPSANRTNVTAAGPNAANVTLPLPVNATANVTGPVSAPAPGPIFNGTLPLPTNGTVNVTSPPPPLLAPPPPLATNASSPPPLATNASSPPPPPPLLAPPPPLATNASSPPPLNPPPPAFPPPRPNVTFPVATNATAPPPIETNASAPPPLLLPPPPPPNPPPPGAPPPPLPTVPVIVTPDVRPPPPIITTLPPAFPPPEVATLPPAPPPPAATPSPPAPTGGLLGGPASPPPPVCTCPTGQAPGIAATALACSCNYPLTASYRMVNRNLADWTTIFSSSFSNDLAGLIGVQPSQILYTNVAQGSILLDTNVVPLSGPTLDNATVSRISGVLQQGQPLNLSTAQYGEVLVTSVGQPAQLTSGTPPSGSGVSVTPSGPTPSNAPGTTNTSSGGGGSSIGVIIGAVVGGVVGLALVLAVIALLIRRKKRKPRLPPPITPPELAQPPKALERPLSARAASSRGGDSPLPTPGREDIADKALFGTFRRFGYPEIQEATDDFAAANLLGEGGFGLVYRGTFADGTMLAVKHLKNTQQGQAESEFLSELGTLGRVRHRNLVALKGFCVTAADCFLILDFAAGGNLDQALRSPTRPPLTWPQRMNIAVGAARGLSYLHNDCRPTIIHRDIKSANILLDSEGEAEVADFGLSKLLDSGQTHHSTRVRGTYGYVRTLYLVETA</sequence>
<keyword evidence="15" id="KW-1185">Reference proteome</keyword>
<dbReference type="InterPro" id="IPR011050">
    <property type="entry name" value="Pectin_lyase_fold/virulence"/>
</dbReference>
<feature type="region of interest" description="Disordered" evidence="10">
    <location>
        <begin position="861"/>
        <end position="897"/>
    </location>
</feature>
<feature type="region of interest" description="Disordered" evidence="10">
    <location>
        <begin position="560"/>
        <end position="681"/>
    </location>
</feature>
<dbReference type="Pfam" id="PF07714">
    <property type="entry name" value="PK_Tyr_Ser-Thr"/>
    <property type="match status" value="1"/>
</dbReference>
<keyword evidence="3" id="KW-0808">Transferase</keyword>
<dbReference type="SUPFAM" id="SSF56112">
    <property type="entry name" value="Protein kinase-like (PK-like)"/>
    <property type="match status" value="1"/>
</dbReference>
<feature type="compositionally biased region" description="Low complexity" evidence="10">
    <location>
        <begin position="957"/>
        <end position="966"/>
    </location>
</feature>
<evidence type="ECO:0000259" key="13">
    <source>
        <dbReference type="PROSITE" id="PS50011"/>
    </source>
</evidence>
<evidence type="ECO:0000256" key="5">
    <source>
        <dbReference type="ARBA" id="ARBA00022777"/>
    </source>
</evidence>
<keyword evidence="2" id="KW-0723">Serine/threonine-protein kinase</keyword>
<feature type="chain" id="PRO_5012665921" description="non-specific serine/threonine protein kinase" evidence="12">
    <location>
        <begin position="21"/>
        <end position="1179"/>
    </location>
</feature>
<dbReference type="GO" id="GO:0004674">
    <property type="term" value="F:protein serine/threonine kinase activity"/>
    <property type="evidence" value="ECO:0007669"/>
    <property type="project" value="UniProtKB-KW"/>
</dbReference>
<keyword evidence="5" id="KW-0418">Kinase</keyword>
<evidence type="ECO:0000256" key="8">
    <source>
        <dbReference type="ARBA" id="ARBA00048679"/>
    </source>
</evidence>
<evidence type="ECO:0000256" key="12">
    <source>
        <dbReference type="SAM" id="SignalP"/>
    </source>
</evidence>
<dbReference type="PROSITE" id="PS00107">
    <property type="entry name" value="PROTEIN_KINASE_ATP"/>
    <property type="match status" value="1"/>
</dbReference>
<keyword evidence="4 9" id="KW-0547">Nucleotide-binding</keyword>
<evidence type="ECO:0000256" key="9">
    <source>
        <dbReference type="PROSITE-ProRule" id="PRU10141"/>
    </source>
</evidence>
<dbReference type="PROSITE" id="PS50011">
    <property type="entry name" value="PROTEIN_KINASE_DOM"/>
    <property type="match status" value="1"/>
</dbReference>
<keyword evidence="11" id="KW-0472">Membrane</keyword>
<dbReference type="GO" id="GO:0005524">
    <property type="term" value="F:ATP binding"/>
    <property type="evidence" value="ECO:0007669"/>
    <property type="project" value="UniProtKB-UniRule"/>
</dbReference>
<dbReference type="EMBL" id="DF236980">
    <property type="protein sequence ID" value="GAQ79473.1"/>
    <property type="molecule type" value="Genomic_DNA"/>
</dbReference>
<dbReference type="SUPFAM" id="SSF51126">
    <property type="entry name" value="Pectin lyase-like"/>
    <property type="match status" value="1"/>
</dbReference>
<keyword evidence="12" id="KW-0732">Signal</keyword>
<feature type="signal peptide" evidence="12">
    <location>
        <begin position="1"/>
        <end position="20"/>
    </location>
</feature>
<feature type="compositionally biased region" description="Pro residues" evidence="10">
    <location>
        <begin position="642"/>
        <end position="678"/>
    </location>
</feature>
<feature type="compositionally biased region" description="Pro residues" evidence="10">
    <location>
        <begin position="704"/>
        <end position="725"/>
    </location>
</feature>
<evidence type="ECO:0000256" key="6">
    <source>
        <dbReference type="ARBA" id="ARBA00022840"/>
    </source>
</evidence>
<dbReference type="STRING" id="105231.A0A1Y1HN74"/>
<dbReference type="FunFam" id="3.30.200.20:FF:000015">
    <property type="entry name" value="Somatic embryogenesis receptor kinase 1"/>
    <property type="match status" value="1"/>
</dbReference>
<dbReference type="Gene3D" id="1.10.510.10">
    <property type="entry name" value="Transferase(Phosphotransferase) domain 1"/>
    <property type="match status" value="1"/>
</dbReference>
<feature type="binding site" evidence="9">
    <location>
        <position position="1030"/>
    </location>
    <ligand>
        <name>ATP</name>
        <dbReference type="ChEBI" id="CHEBI:30616"/>
    </ligand>
</feature>
<comment type="catalytic activity">
    <reaction evidence="8">
        <text>L-seryl-[protein] + ATP = O-phospho-L-seryl-[protein] + ADP + H(+)</text>
        <dbReference type="Rhea" id="RHEA:17989"/>
        <dbReference type="Rhea" id="RHEA-COMP:9863"/>
        <dbReference type="Rhea" id="RHEA-COMP:11604"/>
        <dbReference type="ChEBI" id="CHEBI:15378"/>
        <dbReference type="ChEBI" id="CHEBI:29999"/>
        <dbReference type="ChEBI" id="CHEBI:30616"/>
        <dbReference type="ChEBI" id="CHEBI:83421"/>
        <dbReference type="ChEBI" id="CHEBI:456216"/>
        <dbReference type="EC" id="2.7.11.1"/>
    </reaction>
</comment>
<dbReference type="OMA" id="KSFWQKM"/>
<dbReference type="Proteomes" id="UP000054558">
    <property type="component" value="Unassembled WGS sequence"/>
</dbReference>
<evidence type="ECO:0000256" key="1">
    <source>
        <dbReference type="ARBA" id="ARBA00012513"/>
    </source>
</evidence>
<dbReference type="PROSITE" id="PS00108">
    <property type="entry name" value="PROTEIN_KINASE_ST"/>
    <property type="match status" value="1"/>
</dbReference>
<feature type="domain" description="Protein kinase" evidence="13">
    <location>
        <begin position="1002"/>
        <end position="1179"/>
    </location>
</feature>
<dbReference type="SMART" id="SM00220">
    <property type="entry name" value="S_TKc"/>
    <property type="match status" value="1"/>
</dbReference>
<reference evidence="14 15" key="1">
    <citation type="journal article" date="2014" name="Nat. Commun.">
        <title>Klebsormidium flaccidum genome reveals primary factors for plant terrestrial adaptation.</title>
        <authorList>
            <person name="Hori K."/>
            <person name="Maruyama F."/>
            <person name="Fujisawa T."/>
            <person name="Togashi T."/>
            <person name="Yamamoto N."/>
            <person name="Seo M."/>
            <person name="Sato S."/>
            <person name="Yamada T."/>
            <person name="Mori H."/>
            <person name="Tajima N."/>
            <person name="Moriyama T."/>
            <person name="Ikeuchi M."/>
            <person name="Watanabe M."/>
            <person name="Wada H."/>
            <person name="Kobayashi K."/>
            <person name="Saito M."/>
            <person name="Masuda T."/>
            <person name="Sasaki-Sekimoto Y."/>
            <person name="Mashiguchi K."/>
            <person name="Awai K."/>
            <person name="Shimojima M."/>
            <person name="Masuda S."/>
            <person name="Iwai M."/>
            <person name="Nobusawa T."/>
            <person name="Narise T."/>
            <person name="Kondo S."/>
            <person name="Saito H."/>
            <person name="Sato R."/>
            <person name="Murakawa M."/>
            <person name="Ihara Y."/>
            <person name="Oshima-Yamada Y."/>
            <person name="Ohtaka K."/>
            <person name="Satoh M."/>
            <person name="Sonobe K."/>
            <person name="Ishii M."/>
            <person name="Ohtani R."/>
            <person name="Kanamori-Sato M."/>
            <person name="Honoki R."/>
            <person name="Miyazaki D."/>
            <person name="Mochizuki H."/>
            <person name="Umetsu J."/>
            <person name="Higashi K."/>
            <person name="Shibata D."/>
            <person name="Kamiya Y."/>
            <person name="Sato N."/>
            <person name="Nakamura Y."/>
            <person name="Tabata S."/>
            <person name="Ida S."/>
            <person name="Kurokawa K."/>
            <person name="Ohta H."/>
        </authorList>
    </citation>
    <scope>NUCLEOTIDE SEQUENCE [LARGE SCALE GENOMIC DNA]</scope>
    <source>
        <strain evidence="14 15">NIES-2285</strain>
    </source>
</reference>
<dbReference type="AlphaFoldDB" id="A0A1Y1HN74"/>
<dbReference type="PANTHER" id="PTHR48006:SF92">
    <property type="entry name" value="LRR RECEPTOR-LIKE SERINE_THREONINE-PROTEIN KINASE GSO1"/>
    <property type="match status" value="1"/>
</dbReference>
<dbReference type="InterPro" id="IPR001245">
    <property type="entry name" value="Ser-Thr/Tyr_kinase_cat_dom"/>
</dbReference>
<dbReference type="OrthoDB" id="4062651at2759"/>
<dbReference type="GO" id="GO:0004672">
    <property type="term" value="F:protein kinase activity"/>
    <property type="evidence" value="ECO:0000318"/>
    <property type="project" value="GO_Central"/>
</dbReference>
<evidence type="ECO:0000313" key="14">
    <source>
        <dbReference type="EMBL" id="GAQ79473.1"/>
    </source>
</evidence>
<dbReference type="Gene3D" id="3.30.200.20">
    <property type="entry name" value="Phosphorylase Kinase, domain 1"/>
    <property type="match status" value="1"/>
</dbReference>
<feature type="region of interest" description="Disordered" evidence="10">
    <location>
        <begin position="933"/>
        <end position="976"/>
    </location>
</feature>
<dbReference type="InterPro" id="IPR000742">
    <property type="entry name" value="EGF"/>
</dbReference>
<dbReference type="Gene3D" id="2.10.25.10">
    <property type="entry name" value="Laminin"/>
    <property type="match status" value="1"/>
</dbReference>
<dbReference type="FunFam" id="1.10.510.10:FF:001023">
    <property type="entry name" value="Os07g0541700 protein"/>
    <property type="match status" value="1"/>
</dbReference>
<gene>
    <name evidence="14" type="ORF">KFL_000310235</name>
</gene>
<feature type="compositionally biased region" description="Low complexity" evidence="10">
    <location>
        <begin position="865"/>
        <end position="894"/>
    </location>
</feature>
<accession>A0A1Y1HN74</accession>
<evidence type="ECO:0000256" key="7">
    <source>
        <dbReference type="ARBA" id="ARBA00047899"/>
    </source>
</evidence>